<dbReference type="STRING" id="265719.SAMN04488509_104217"/>
<organism evidence="13 14">
    <name type="scientific">Aquimonas voraii</name>
    <dbReference type="NCBI Taxonomy" id="265719"/>
    <lineage>
        <taxon>Bacteria</taxon>
        <taxon>Pseudomonadati</taxon>
        <taxon>Pseudomonadota</taxon>
        <taxon>Gammaproteobacteria</taxon>
        <taxon>Lysobacterales</taxon>
        <taxon>Lysobacteraceae</taxon>
        <taxon>Aquimonas</taxon>
    </lineage>
</organism>
<keyword evidence="14" id="KW-1185">Reference proteome</keyword>
<name>A0A1G6WAM4_9GAMM</name>
<dbReference type="InterPro" id="IPR001915">
    <property type="entry name" value="Peptidase_M48"/>
</dbReference>
<evidence type="ECO:0000256" key="6">
    <source>
        <dbReference type="ARBA" id="ARBA00022801"/>
    </source>
</evidence>
<accession>A0A1G6WAM4</accession>
<dbReference type="PANTHER" id="PTHR43221:SF2">
    <property type="entry name" value="PROTEASE HTPX HOMOLOG"/>
    <property type="match status" value="1"/>
</dbReference>
<sequence length="642" mass="69142">MNFFERQAQARSQSKRLLLLFIAAVVAIVTAVSGGIFLLLLIGADARDLERAGGALGLLGEFSGLLLFVAAATALVIAAASLYRIASLRGGGAAVARAMGGREVSEDTRDPELKRLRNVVEEIAIASSLPVPAIFVLEDEPGINAFAAGYAPGDAAVAVSRGALLHLNRDELQGVIAHEFSHVLNGDMRLNIRLMGVLFGVLALGVIGARVLELTRGSRSRDAGPIVAIGLVLMVVGYVGLFFGRLIKAAVSRQREFLADASAVQFTRQTHGIAGALKKIGGLPVGSKLASAETEEVAHMLFGEGMGFAGLFATHPPLHERIRALEPGFNWAELNRLQAQWLANPPHGMEEDLALGLAQRQRGELPAREAEVELQVERVIEQVGAPDVQDFLRAGEARAAIPPAIDLALQQPERAQALLLGLLLDREERLRAQQLHAVRELLGASAAEQVQVESALLIGLHPALRLPVLLLALGSVRHLGRAGQQRLVDAVDALIHADGELELFEYAIGRLLVRQIEDSIDPRARARQRMIKLSEASDAAADLLAVLAWYGHDSEADARRAYLSALHAALPQMAKPYVPPQDWRHRLDQALPVLDRIDPPGKRLLIEALVVAITHDQRVSLEEAELLRTVCAYLRCPLPPVA</sequence>
<keyword evidence="6" id="KW-0378">Hydrolase</keyword>
<dbReference type="Gene3D" id="3.30.2010.10">
    <property type="entry name" value="Metalloproteases ('zincins'), catalytic domain"/>
    <property type="match status" value="1"/>
</dbReference>
<dbReference type="GO" id="GO:0046872">
    <property type="term" value="F:metal ion binding"/>
    <property type="evidence" value="ECO:0007669"/>
    <property type="project" value="UniProtKB-KW"/>
</dbReference>
<comment type="cofactor">
    <cofactor evidence="1">
        <name>Zn(2+)</name>
        <dbReference type="ChEBI" id="CHEBI:29105"/>
    </cofactor>
</comment>
<dbReference type="OrthoDB" id="15218at2"/>
<dbReference type="GO" id="GO:0004222">
    <property type="term" value="F:metalloendopeptidase activity"/>
    <property type="evidence" value="ECO:0007669"/>
    <property type="project" value="InterPro"/>
</dbReference>
<evidence type="ECO:0000256" key="7">
    <source>
        <dbReference type="ARBA" id="ARBA00022833"/>
    </source>
</evidence>
<dbReference type="AlphaFoldDB" id="A0A1G6WAM4"/>
<evidence type="ECO:0000256" key="1">
    <source>
        <dbReference type="ARBA" id="ARBA00001947"/>
    </source>
</evidence>
<dbReference type="GO" id="GO:0006508">
    <property type="term" value="P:proteolysis"/>
    <property type="evidence" value="ECO:0007669"/>
    <property type="project" value="UniProtKB-KW"/>
</dbReference>
<keyword evidence="4 11" id="KW-0812">Transmembrane</keyword>
<evidence type="ECO:0000256" key="5">
    <source>
        <dbReference type="ARBA" id="ARBA00022723"/>
    </source>
</evidence>
<proteinExistence type="predicted"/>
<reference evidence="13 14" key="1">
    <citation type="submission" date="2016-10" db="EMBL/GenBank/DDBJ databases">
        <authorList>
            <person name="de Groot N.N."/>
        </authorList>
    </citation>
    <scope>NUCLEOTIDE SEQUENCE [LARGE SCALE GENOMIC DNA]</scope>
    <source>
        <strain evidence="13 14">DSM 16957</strain>
    </source>
</reference>
<dbReference type="RefSeq" id="WP_091242014.1">
    <property type="nucleotide sequence ID" value="NZ_FNAG01000004.1"/>
</dbReference>
<keyword evidence="7" id="KW-0862">Zinc</keyword>
<protein>
    <submittedName>
        <fullName evidence="13">Zn-dependent protease with chaperone function</fullName>
    </submittedName>
</protein>
<dbReference type="Proteomes" id="UP000199603">
    <property type="component" value="Unassembled WGS sequence"/>
</dbReference>
<dbReference type="InterPro" id="IPR050083">
    <property type="entry name" value="HtpX_protease"/>
</dbReference>
<keyword evidence="9" id="KW-0482">Metalloprotease</keyword>
<evidence type="ECO:0000313" key="13">
    <source>
        <dbReference type="EMBL" id="SDD62922.1"/>
    </source>
</evidence>
<evidence type="ECO:0000256" key="11">
    <source>
        <dbReference type="SAM" id="Phobius"/>
    </source>
</evidence>
<evidence type="ECO:0000256" key="2">
    <source>
        <dbReference type="ARBA" id="ARBA00022475"/>
    </source>
</evidence>
<evidence type="ECO:0000256" key="4">
    <source>
        <dbReference type="ARBA" id="ARBA00022692"/>
    </source>
</evidence>
<evidence type="ECO:0000259" key="12">
    <source>
        <dbReference type="Pfam" id="PF01435"/>
    </source>
</evidence>
<feature type="transmembrane region" description="Helical" evidence="11">
    <location>
        <begin position="17"/>
        <end position="42"/>
    </location>
</feature>
<evidence type="ECO:0000256" key="10">
    <source>
        <dbReference type="ARBA" id="ARBA00023136"/>
    </source>
</evidence>
<keyword evidence="8 11" id="KW-1133">Transmembrane helix</keyword>
<evidence type="ECO:0000256" key="8">
    <source>
        <dbReference type="ARBA" id="ARBA00022989"/>
    </source>
</evidence>
<keyword evidence="3 13" id="KW-0645">Protease</keyword>
<dbReference type="PANTHER" id="PTHR43221">
    <property type="entry name" value="PROTEASE HTPX"/>
    <property type="match status" value="1"/>
</dbReference>
<feature type="transmembrane region" description="Helical" evidence="11">
    <location>
        <begin position="194"/>
        <end position="212"/>
    </location>
</feature>
<dbReference type="EMBL" id="FNAG01000004">
    <property type="protein sequence ID" value="SDD62922.1"/>
    <property type="molecule type" value="Genomic_DNA"/>
</dbReference>
<feature type="transmembrane region" description="Helical" evidence="11">
    <location>
        <begin position="62"/>
        <end position="83"/>
    </location>
</feature>
<dbReference type="Pfam" id="PF01435">
    <property type="entry name" value="Peptidase_M48"/>
    <property type="match status" value="1"/>
</dbReference>
<evidence type="ECO:0000313" key="14">
    <source>
        <dbReference type="Proteomes" id="UP000199603"/>
    </source>
</evidence>
<gene>
    <name evidence="13" type="ORF">SAMN04488509_104217</name>
</gene>
<feature type="transmembrane region" description="Helical" evidence="11">
    <location>
        <begin position="224"/>
        <end position="247"/>
    </location>
</feature>
<feature type="domain" description="Peptidase M48" evidence="12">
    <location>
        <begin position="114"/>
        <end position="326"/>
    </location>
</feature>
<keyword evidence="2" id="KW-1003">Cell membrane</keyword>
<keyword evidence="10 11" id="KW-0472">Membrane</keyword>
<keyword evidence="5" id="KW-0479">Metal-binding</keyword>
<dbReference type="CDD" id="cd07340">
    <property type="entry name" value="M48B_Htpx_like"/>
    <property type="match status" value="1"/>
</dbReference>
<evidence type="ECO:0000256" key="9">
    <source>
        <dbReference type="ARBA" id="ARBA00023049"/>
    </source>
</evidence>
<evidence type="ECO:0000256" key="3">
    <source>
        <dbReference type="ARBA" id="ARBA00022670"/>
    </source>
</evidence>